<evidence type="ECO:0000313" key="9">
    <source>
        <dbReference type="Proteomes" id="UP001217754"/>
    </source>
</evidence>
<dbReference type="Gene3D" id="2.170.270.10">
    <property type="entry name" value="SET domain"/>
    <property type="match status" value="1"/>
</dbReference>
<dbReference type="InterPro" id="IPR046341">
    <property type="entry name" value="SET_dom_sf"/>
</dbReference>
<gene>
    <name evidence="8" type="ORF">MJAP1_001177</name>
</gene>
<keyword evidence="1" id="KW-0489">Methyltransferase</keyword>
<evidence type="ECO:0000259" key="7">
    <source>
        <dbReference type="PROSITE" id="PS50280"/>
    </source>
</evidence>
<organism evidence="8 9">
    <name type="scientific">Malassezia japonica</name>
    <dbReference type="NCBI Taxonomy" id="223818"/>
    <lineage>
        <taxon>Eukaryota</taxon>
        <taxon>Fungi</taxon>
        <taxon>Dikarya</taxon>
        <taxon>Basidiomycota</taxon>
        <taxon>Ustilaginomycotina</taxon>
        <taxon>Malasseziomycetes</taxon>
        <taxon>Malasseziales</taxon>
        <taxon>Malasseziaceae</taxon>
        <taxon>Malassezia</taxon>
    </lineage>
</organism>
<dbReference type="Proteomes" id="UP001217754">
    <property type="component" value="Chromosome 2"/>
</dbReference>
<keyword evidence="3" id="KW-0949">S-adenosyl-L-methionine</keyword>
<dbReference type="GO" id="GO:0042799">
    <property type="term" value="F:histone H4K20 methyltransferase activity"/>
    <property type="evidence" value="ECO:0007669"/>
    <property type="project" value="TreeGrafter"/>
</dbReference>
<comment type="catalytic activity">
    <reaction evidence="6">
        <text>L-lysyl-[histone] + S-adenosyl-L-methionine = N(6)-methyl-L-lysyl-[histone] + S-adenosyl-L-homocysteine + H(+)</text>
        <dbReference type="Rhea" id="RHEA:10024"/>
        <dbReference type="Rhea" id="RHEA-COMP:9845"/>
        <dbReference type="Rhea" id="RHEA-COMP:9846"/>
        <dbReference type="ChEBI" id="CHEBI:15378"/>
        <dbReference type="ChEBI" id="CHEBI:29969"/>
        <dbReference type="ChEBI" id="CHEBI:57856"/>
        <dbReference type="ChEBI" id="CHEBI:59789"/>
        <dbReference type="ChEBI" id="CHEBI:61929"/>
    </reaction>
    <physiologicalReaction direction="left-to-right" evidence="6">
        <dbReference type="Rhea" id="RHEA:10025"/>
    </physiologicalReaction>
</comment>
<name>A0AAF0F4M5_9BASI</name>
<dbReference type="SMART" id="SM00317">
    <property type="entry name" value="SET"/>
    <property type="match status" value="1"/>
</dbReference>
<evidence type="ECO:0000256" key="5">
    <source>
        <dbReference type="ARBA" id="ARBA00044528"/>
    </source>
</evidence>
<dbReference type="GO" id="GO:0032259">
    <property type="term" value="P:methylation"/>
    <property type="evidence" value="ECO:0007669"/>
    <property type="project" value="UniProtKB-KW"/>
</dbReference>
<evidence type="ECO:0000256" key="2">
    <source>
        <dbReference type="ARBA" id="ARBA00022679"/>
    </source>
</evidence>
<dbReference type="InterPro" id="IPR001214">
    <property type="entry name" value="SET_dom"/>
</dbReference>
<evidence type="ECO:0000256" key="6">
    <source>
        <dbReference type="ARBA" id="ARBA00048619"/>
    </source>
</evidence>
<evidence type="ECO:0000256" key="4">
    <source>
        <dbReference type="ARBA" id="ARBA00042380"/>
    </source>
</evidence>
<dbReference type="RefSeq" id="XP_060121125.1">
    <property type="nucleotide sequence ID" value="XM_060265142.1"/>
</dbReference>
<sequence>MSDQSRVPTDEEVVQAARAHYEAPTPTLGIAKLLGALQAEHGWSLSEKRFRKLLQTAGLRQGTQKQPWVPVSSVDESVPLPDGVAAKYFDEVKGRGLVATKPFAEGQSLFVEDAFLAAPPPSQLPRLLSGELCAHCFHPTSGSTLAIACGTGKCGARFCNRICQGRAQSTHHALLCPGLNPNAEPLLKFLEQYQWHSLHNVARALARLLLTESAHPPPSVSPTTGATVHGLPTHDAKASFDETLRHLDAFATVSELERRARNPGWSMEKAMFLPAMRQAWELLCRALDPRQDKLPKRFPVQRTAFPAAALDRVFSYDAFLGMLGRTNINMESHGGLYLVHSYLNHDCEPNLSIKHVPGRGGIRAATRISAQAVRPIAPGDELLISYVDPKLPASRRRELLWRDYCFGPCACARCTAEQPAADGEFDAAAASKLAANTSVDAAQAEQASLEHELRTSLGF</sequence>
<keyword evidence="2" id="KW-0808">Transferase</keyword>
<accession>A0AAF0F4M5</accession>
<dbReference type="GO" id="GO:0045814">
    <property type="term" value="P:negative regulation of gene expression, epigenetic"/>
    <property type="evidence" value="ECO:0007669"/>
    <property type="project" value="TreeGrafter"/>
</dbReference>
<protein>
    <recommendedName>
        <fullName evidence="5">Histone-lysine N-methyltransferase SET5</fullName>
    </recommendedName>
    <alternativeName>
        <fullName evidence="4">SET domain-containing protein 5</fullName>
    </alternativeName>
</protein>
<dbReference type="PANTHER" id="PTHR46402:SF2">
    <property type="entry name" value="HISTONE-LYSINE N-TRIMETHYLTRANSFERASE SMYD5"/>
    <property type="match status" value="1"/>
</dbReference>
<evidence type="ECO:0000313" key="8">
    <source>
        <dbReference type="EMBL" id="WFD38228.1"/>
    </source>
</evidence>
<dbReference type="Pfam" id="PF00856">
    <property type="entry name" value="SET"/>
    <property type="match status" value="1"/>
</dbReference>
<evidence type="ECO:0000256" key="3">
    <source>
        <dbReference type="ARBA" id="ARBA00022691"/>
    </source>
</evidence>
<dbReference type="GeneID" id="85224826"/>
<dbReference type="AlphaFoldDB" id="A0AAF0F4M5"/>
<dbReference type="PROSITE" id="PS50280">
    <property type="entry name" value="SET"/>
    <property type="match status" value="1"/>
</dbReference>
<proteinExistence type="predicted"/>
<reference evidence="8" key="1">
    <citation type="submission" date="2023-03" db="EMBL/GenBank/DDBJ databases">
        <title>Mating type loci evolution in Malassezia.</title>
        <authorList>
            <person name="Coelho M.A."/>
        </authorList>
    </citation>
    <scope>NUCLEOTIDE SEQUENCE</scope>
    <source>
        <strain evidence="8">CBS 9431</strain>
    </source>
</reference>
<dbReference type="CDD" id="cd20071">
    <property type="entry name" value="SET_SMYD"/>
    <property type="match status" value="1"/>
</dbReference>
<dbReference type="EMBL" id="CP119959">
    <property type="protein sequence ID" value="WFD38228.1"/>
    <property type="molecule type" value="Genomic_DNA"/>
</dbReference>
<evidence type="ECO:0000256" key="1">
    <source>
        <dbReference type="ARBA" id="ARBA00022603"/>
    </source>
</evidence>
<dbReference type="PANTHER" id="PTHR46402">
    <property type="entry name" value="SET AND MYND DOMAIN-CONTAINING PROTEIN 5"/>
    <property type="match status" value="1"/>
</dbReference>
<dbReference type="SUPFAM" id="SSF82199">
    <property type="entry name" value="SET domain"/>
    <property type="match status" value="1"/>
</dbReference>
<keyword evidence="9" id="KW-1185">Reference proteome</keyword>
<feature type="domain" description="SET" evidence="7">
    <location>
        <begin position="82"/>
        <end position="387"/>
    </location>
</feature>